<dbReference type="OrthoDB" id="2143434at2759"/>
<proteinExistence type="predicted"/>
<evidence type="ECO:0000313" key="2">
    <source>
        <dbReference type="EMBL" id="THH09250.1"/>
    </source>
</evidence>
<dbReference type="EMBL" id="SGPK01000070">
    <property type="protein sequence ID" value="THH09250.1"/>
    <property type="molecule type" value="Genomic_DNA"/>
</dbReference>
<dbReference type="Pfam" id="PF09820">
    <property type="entry name" value="AAA-ATPase_like"/>
    <property type="match status" value="1"/>
</dbReference>
<dbReference type="PANTHER" id="PTHR34825">
    <property type="entry name" value="CONSERVED PROTEIN, WITH A WEAK D-GALACTARATE DEHYDRATASE/ALTRONATE HYDROLASE DOMAIN"/>
    <property type="match status" value="1"/>
</dbReference>
<sequence>MLSMFQAFFEAGDSGELEERRTLFERLRLKIYDTRSFELHFAQYDVVYIDFSNLRGVKDKKEFDTMFGCQLSDEVIRHEDLGHFKDVTELTDLEMIEIMSTPNDSTKIVLEKAFFELSRILHNATGRKILVLVDEYDTPVSSAANEGTYIYVQKFLRRVFSTLLRKTPYIFGALLVGILRCEKSGFLSNVPSVKFYPLAYEADLYGDSCFFTEEEVRTLYDHDKALHPHLGFSYDTMKQLYGSYVGAKQELYSPWAVCRAFESQSLRMYWNESGPGYFLSKHIFGLGDHLLDLYASLLGGSSISPTIHGRLYHISYGNLTPNDIIGLFYYAGYLTEVKPNTFEILNNEVRGAYVAWLRYHIVSSPTFRKLRDSASAVVEVAISGTIAKFRSLFRKCFEQDYFSLIKRKGRNMNKIFVLGILMDARNPLIDFTVLRHSYLGVVAFGLHDSRTNSAAIVVLSSRALHLRSSPQRAASSLLSRINFNSLSSQLPQRITFSSQNMYRIMWYCVRYIRLIE</sequence>
<organism evidence="2 3">
    <name type="scientific">Phellinidium pouzarii</name>
    <dbReference type="NCBI Taxonomy" id="167371"/>
    <lineage>
        <taxon>Eukaryota</taxon>
        <taxon>Fungi</taxon>
        <taxon>Dikarya</taxon>
        <taxon>Basidiomycota</taxon>
        <taxon>Agaricomycotina</taxon>
        <taxon>Agaricomycetes</taxon>
        <taxon>Hymenochaetales</taxon>
        <taxon>Hymenochaetaceae</taxon>
        <taxon>Phellinidium</taxon>
    </lineage>
</organism>
<dbReference type="InterPro" id="IPR018631">
    <property type="entry name" value="AAA-ATPase-like_dom"/>
</dbReference>
<evidence type="ECO:0000259" key="1">
    <source>
        <dbReference type="Pfam" id="PF09820"/>
    </source>
</evidence>
<name>A0A4S4LHF5_9AGAM</name>
<feature type="domain" description="AAA-ATPase-like" evidence="1">
    <location>
        <begin position="2"/>
        <end position="185"/>
    </location>
</feature>
<dbReference type="Proteomes" id="UP000308199">
    <property type="component" value="Unassembled WGS sequence"/>
</dbReference>
<comment type="caution">
    <text evidence="2">The sequence shown here is derived from an EMBL/GenBank/DDBJ whole genome shotgun (WGS) entry which is preliminary data.</text>
</comment>
<protein>
    <recommendedName>
        <fullName evidence="1">AAA-ATPase-like domain-containing protein</fullName>
    </recommendedName>
</protein>
<keyword evidence="3" id="KW-1185">Reference proteome</keyword>
<dbReference type="PANTHER" id="PTHR34825:SF1">
    <property type="entry name" value="AAA-ATPASE-LIKE DOMAIN-CONTAINING PROTEIN"/>
    <property type="match status" value="1"/>
</dbReference>
<evidence type="ECO:0000313" key="3">
    <source>
        <dbReference type="Proteomes" id="UP000308199"/>
    </source>
</evidence>
<accession>A0A4S4LHF5</accession>
<reference evidence="2 3" key="1">
    <citation type="submission" date="2019-02" db="EMBL/GenBank/DDBJ databases">
        <title>Genome sequencing of the rare red list fungi Phellinidium pouzarii.</title>
        <authorList>
            <person name="Buettner E."/>
            <person name="Kellner H."/>
        </authorList>
    </citation>
    <scope>NUCLEOTIDE SEQUENCE [LARGE SCALE GENOMIC DNA]</scope>
    <source>
        <strain evidence="2 3">DSM 108285</strain>
    </source>
</reference>
<gene>
    <name evidence="2" type="ORF">EW145_g2151</name>
</gene>
<dbReference type="AlphaFoldDB" id="A0A4S4LHF5"/>